<protein>
    <recommendedName>
        <fullName evidence="5">DNA mismatch repair protein S5 domain-containing protein</fullName>
    </recommendedName>
</protein>
<dbReference type="PANTHER" id="PTHR10073">
    <property type="entry name" value="DNA MISMATCH REPAIR PROTEIN MLH, PMS, MUTL"/>
    <property type="match status" value="1"/>
</dbReference>
<evidence type="ECO:0000313" key="3">
    <source>
        <dbReference type="EMBL" id="KFD51753.1"/>
    </source>
</evidence>
<keyword evidence="2" id="KW-0472">Membrane</keyword>
<evidence type="ECO:0000256" key="2">
    <source>
        <dbReference type="SAM" id="Phobius"/>
    </source>
</evidence>
<feature type="transmembrane region" description="Helical" evidence="2">
    <location>
        <begin position="622"/>
        <end position="649"/>
    </location>
</feature>
<reference evidence="3 4" key="1">
    <citation type="journal article" date="2014" name="Nat. Genet.">
        <title>Genome and transcriptome of the porcine whipworm Trichuris suis.</title>
        <authorList>
            <person name="Jex A.R."/>
            <person name="Nejsum P."/>
            <person name="Schwarz E.M."/>
            <person name="Hu L."/>
            <person name="Young N.D."/>
            <person name="Hall R.S."/>
            <person name="Korhonen P.K."/>
            <person name="Liao S."/>
            <person name="Thamsborg S."/>
            <person name="Xia J."/>
            <person name="Xu P."/>
            <person name="Wang S."/>
            <person name="Scheerlinck J.P."/>
            <person name="Hofmann A."/>
            <person name="Sternberg P.W."/>
            <person name="Wang J."/>
            <person name="Gasser R.B."/>
        </authorList>
    </citation>
    <scope>NUCLEOTIDE SEQUENCE [LARGE SCALE GENOMIC DNA]</scope>
    <source>
        <strain evidence="3">DCEP-RM93M</strain>
    </source>
</reference>
<proteinExistence type="inferred from homology"/>
<keyword evidence="4" id="KW-1185">Reference proteome</keyword>
<dbReference type="InterPro" id="IPR037198">
    <property type="entry name" value="MutL_C_sf"/>
</dbReference>
<dbReference type="AlphaFoldDB" id="A0A085M3F7"/>
<evidence type="ECO:0008006" key="5">
    <source>
        <dbReference type="Google" id="ProtNLM"/>
    </source>
</evidence>
<dbReference type="EMBL" id="KL363236">
    <property type="protein sequence ID" value="KFD51753.1"/>
    <property type="molecule type" value="Genomic_DNA"/>
</dbReference>
<evidence type="ECO:0000256" key="1">
    <source>
        <dbReference type="ARBA" id="ARBA00006082"/>
    </source>
</evidence>
<dbReference type="GO" id="GO:0006298">
    <property type="term" value="P:mismatch repair"/>
    <property type="evidence" value="ECO:0007669"/>
    <property type="project" value="InterPro"/>
</dbReference>
<evidence type="ECO:0000313" key="4">
    <source>
        <dbReference type="Proteomes" id="UP000030764"/>
    </source>
</evidence>
<keyword evidence="2" id="KW-1133">Transmembrane helix</keyword>
<dbReference type="SUPFAM" id="SSF118116">
    <property type="entry name" value="DNA mismatch repair protein MutL"/>
    <property type="match status" value="1"/>
</dbReference>
<keyword evidence="2" id="KW-0812">Transmembrane</keyword>
<dbReference type="InterPro" id="IPR038973">
    <property type="entry name" value="MutL/Mlh/Pms-like"/>
</dbReference>
<dbReference type="GO" id="GO:0032300">
    <property type="term" value="C:mismatch repair complex"/>
    <property type="evidence" value="ECO:0007669"/>
    <property type="project" value="InterPro"/>
</dbReference>
<name>A0A085M3F7_9BILA</name>
<dbReference type="InterPro" id="IPR042120">
    <property type="entry name" value="MutL_C_dimsub"/>
</dbReference>
<accession>A0A085M3F7</accession>
<comment type="similarity">
    <text evidence="1">Belongs to the DNA mismatch repair MutL/HexB family.</text>
</comment>
<dbReference type="InterPro" id="IPR036890">
    <property type="entry name" value="HATPase_C_sf"/>
</dbReference>
<dbReference type="GO" id="GO:0140664">
    <property type="term" value="F:ATP-dependent DNA damage sensor activity"/>
    <property type="evidence" value="ECO:0007669"/>
    <property type="project" value="InterPro"/>
</dbReference>
<organism evidence="3 4">
    <name type="scientific">Trichuris suis</name>
    <name type="common">pig whipworm</name>
    <dbReference type="NCBI Taxonomy" id="68888"/>
    <lineage>
        <taxon>Eukaryota</taxon>
        <taxon>Metazoa</taxon>
        <taxon>Ecdysozoa</taxon>
        <taxon>Nematoda</taxon>
        <taxon>Enoplea</taxon>
        <taxon>Dorylaimia</taxon>
        <taxon>Trichinellida</taxon>
        <taxon>Trichuridae</taxon>
        <taxon>Trichuris</taxon>
    </lineage>
</organism>
<dbReference type="GO" id="GO:0016887">
    <property type="term" value="F:ATP hydrolysis activity"/>
    <property type="evidence" value="ECO:0007669"/>
    <property type="project" value="InterPro"/>
</dbReference>
<dbReference type="SUPFAM" id="SSF55874">
    <property type="entry name" value="ATPase domain of HSP90 chaperone/DNA topoisomerase II/histidine kinase"/>
    <property type="match status" value="1"/>
</dbReference>
<gene>
    <name evidence="3" type="ORF">M513_07450</name>
</gene>
<dbReference type="PANTHER" id="PTHR10073:SF47">
    <property type="entry name" value="DNA MISMATCH REPAIR PROTEIN MLH3"/>
    <property type="match status" value="1"/>
</dbReference>
<dbReference type="Gene3D" id="3.30.565.10">
    <property type="entry name" value="Histidine kinase-like ATPase, C-terminal domain"/>
    <property type="match status" value="1"/>
</dbReference>
<dbReference type="Proteomes" id="UP000030764">
    <property type="component" value="Unassembled WGS sequence"/>
</dbReference>
<dbReference type="Gene3D" id="3.30.1540.20">
    <property type="entry name" value="MutL, C-terminal domain, dimerisation subdomain"/>
    <property type="match status" value="1"/>
</dbReference>
<sequence length="691" mass="77455">MAEQIESFCRILNFTDAVEALLYNSLEAQSTSIVVHVHVSKFKFQVVDNGVGISADQARNIAVASSTNGIRTLSAVIRLAAEAVIEARQGDKALGYRMIINKEGMTERLATRHCQGTTVTIKGLFSMLPVRQKGTSVEQELRRLTKTMQLLYIGNPSVAFLLFDRQSERPLFEAEGTHCVDEAFQMVYGDIYHHKLEQIDNNCWLGVENHCTNELQVLYNNRKIIRDEDLLQKISKRVCKWRQEKGKPRGKAGFQCPVFILSFNHEPDKLKNVNCLMEDTFALFPLSATAVDDEAKWDNDSPLPCLGGKVSLSAERQNPTTSSSLTVSNSSDEYAKSSPLLCAQYLASIRKGSKENWQIADEYKMDCVAHTEGRRPISTFIAIAQFDRKFILCKVVLPESDDGRPSKLLVFDQHAVSERVLLERLLNGAVKFGDQLNIQYCQHLIDQLASCQTPFCCAHGRRSFFQFKQFDTCTTSPSMGVECLHIYMLQFGPLLEAPLHATSYVQSYTALSAKSDIRRLERNGATKVMFPEQSKSVEALDGGYNIAKGVLELMRAGRKSIQGPFDPATMLSWPNSQQMIPNGPIDQRYQPSCEKVCAVDDVAESISRLAYKLGQMHEMMVVFQYCLIVIAASLFFAILITLPLLVCLLGRHRSTKRNEDGQVGEVQLKDQSNASKVRRIVHTGVDFTLNT</sequence>